<comment type="caution">
    <text evidence="1">The sequence shown here is derived from an EMBL/GenBank/DDBJ whole genome shotgun (WGS) entry which is preliminary data.</text>
</comment>
<evidence type="ECO:0000313" key="1">
    <source>
        <dbReference type="EMBL" id="KAJ7984856.1"/>
    </source>
</evidence>
<protein>
    <submittedName>
        <fullName evidence="1">Uncharacterized protein</fullName>
    </submittedName>
</protein>
<sequence>MVDSKHCPDLPGLDNVYVRTVKQDSDNVSVSSDDPALMVVPRGSRSVSGVSRYRDFIRGLPVHLAKRILGLLDKASLRHCKDVSKHWRYLMGDTQKDRNCRKILEKQAMLMQSNITAGVCSTYANVREVLVPIMDHERHVPHEDILSNIRWERGFAATYAGIRTRAVLMEERNVFCGVYNILLLLDRDDSSRVVHYDGGQLVAVGSKDRVVRLLDVATLTEVNPVIQGHAGSIRALLLCEEKELVISASYDLSIRCWSLKTGACMMLLRGHLGTINCLDLHGNCLVSGARDCKVKVWNLQTGKCYEKLKFKHHDPILCVKIDKARVLSSCQKGLVKMWSMEKASLLKTIDAHRSSVRCLFFDQWHILSGSSDGEVMACSTSCDMKNSLMIYHHPKEVLALILLFLRVITGCGDGKIRIFNFLTGDCLRVIKAGGQHSPILSLHTHNNNVVVNTPSGVLLYRFTEVRWDHSVPAEREHFNESRGIPGSVLDTHKCPHARVRAGRMMRVGSSNRKIYNRADEEPETPALSHHARALSAPSMRRAYAVQQESMRPATWSELQSYRRSQAYIDLQPEFISEHPSAITPATPVSGHCQDPQTRTLQTPRSHTSSMARDPGVIPKWLLTPSEMATKARVKKRGPHHNVTPDRILLSVNSIQRTMANDQAGLNMEFNARVRDAWGSPPPLFAPPQGTKPGPQTFPSPPAPKQSPLCKMEKTSSAPSHRAFRYGMTKTHSPLLTQALDLKLRHSLHSRELPSSTPSPAAVRPRTVPTVGPLATGAQSDVQEPGRVFLKMPGKRRGRHVGFVRPNENIGQYNPLDPFRVSGAFRLLTDSQSEDDIRSRTRQHGMEGSRTREDQEKHRKTWKMRMKGVSTTDYTVKDTRELGQDKYI</sequence>
<name>A0ACC2F0I7_DALPE</name>
<gene>
    <name evidence="1" type="ORF">DPEC_G00359110</name>
</gene>
<dbReference type="EMBL" id="CM055764">
    <property type="protein sequence ID" value="KAJ7984856.1"/>
    <property type="molecule type" value="Genomic_DNA"/>
</dbReference>
<reference evidence="1" key="1">
    <citation type="submission" date="2021-05" db="EMBL/GenBank/DDBJ databases">
        <authorList>
            <person name="Pan Q."/>
            <person name="Jouanno E."/>
            <person name="Zahm M."/>
            <person name="Klopp C."/>
            <person name="Cabau C."/>
            <person name="Louis A."/>
            <person name="Berthelot C."/>
            <person name="Parey E."/>
            <person name="Roest Crollius H."/>
            <person name="Montfort J."/>
            <person name="Robinson-Rechavi M."/>
            <person name="Bouchez O."/>
            <person name="Lampietro C."/>
            <person name="Lopez Roques C."/>
            <person name="Donnadieu C."/>
            <person name="Postlethwait J."/>
            <person name="Bobe J."/>
            <person name="Dillon D."/>
            <person name="Chandos A."/>
            <person name="von Hippel F."/>
            <person name="Guiguen Y."/>
        </authorList>
    </citation>
    <scope>NUCLEOTIDE SEQUENCE</scope>
    <source>
        <strain evidence="1">YG-Jan2019</strain>
    </source>
</reference>
<accession>A0ACC2F0I7</accession>
<keyword evidence="2" id="KW-1185">Reference proteome</keyword>
<proteinExistence type="predicted"/>
<dbReference type="Proteomes" id="UP001157502">
    <property type="component" value="Chromosome 37"/>
</dbReference>
<evidence type="ECO:0000313" key="2">
    <source>
        <dbReference type="Proteomes" id="UP001157502"/>
    </source>
</evidence>
<organism evidence="1 2">
    <name type="scientific">Dallia pectoralis</name>
    <name type="common">Alaska blackfish</name>
    <dbReference type="NCBI Taxonomy" id="75939"/>
    <lineage>
        <taxon>Eukaryota</taxon>
        <taxon>Metazoa</taxon>
        <taxon>Chordata</taxon>
        <taxon>Craniata</taxon>
        <taxon>Vertebrata</taxon>
        <taxon>Euteleostomi</taxon>
        <taxon>Actinopterygii</taxon>
        <taxon>Neopterygii</taxon>
        <taxon>Teleostei</taxon>
        <taxon>Protacanthopterygii</taxon>
        <taxon>Esociformes</taxon>
        <taxon>Umbridae</taxon>
        <taxon>Dallia</taxon>
    </lineage>
</organism>